<protein>
    <submittedName>
        <fullName evidence="1">Uncharacterized protein</fullName>
    </submittedName>
</protein>
<dbReference type="EMBL" id="GGEC01074766">
    <property type="protein sequence ID" value="MBX55250.1"/>
    <property type="molecule type" value="Transcribed_RNA"/>
</dbReference>
<sequence>MNQRKRTRSHNDPTFFSDRSWARQVEITLFEEKNLM</sequence>
<reference evidence="1" key="1">
    <citation type="submission" date="2018-02" db="EMBL/GenBank/DDBJ databases">
        <title>Rhizophora mucronata_Transcriptome.</title>
        <authorList>
            <person name="Meera S.P."/>
            <person name="Sreeshan A."/>
            <person name="Augustine A."/>
        </authorList>
    </citation>
    <scope>NUCLEOTIDE SEQUENCE</scope>
    <source>
        <tissue evidence="1">Leaf</tissue>
    </source>
</reference>
<accession>A0A2P2PKI7</accession>
<evidence type="ECO:0000313" key="1">
    <source>
        <dbReference type="EMBL" id="MBX55250.1"/>
    </source>
</evidence>
<dbReference type="AlphaFoldDB" id="A0A2P2PKI7"/>
<name>A0A2P2PKI7_RHIMU</name>
<organism evidence="1">
    <name type="scientific">Rhizophora mucronata</name>
    <name type="common">Asiatic mangrove</name>
    <dbReference type="NCBI Taxonomy" id="61149"/>
    <lineage>
        <taxon>Eukaryota</taxon>
        <taxon>Viridiplantae</taxon>
        <taxon>Streptophyta</taxon>
        <taxon>Embryophyta</taxon>
        <taxon>Tracheophyta</taxon>
        <taxon>Spermatophyta</taxon>
        <taxon>Magnoliopsida</taxon>
        <taxon>eudicotyledons</taxon>
        <taxon>Gunneridae</taxon>
        <taxon>Pentapetalae</taxon>
        <taxon>rosids</taxon>
        <taxon>fabids</taxon>
        <taxon>Malpighiales</taxon>
        <taxon>Rhizophoraceae</taxon>
        <taxon>Rhizophora</taxon>
    </lineage>
</organism>
<proteinExistence type="predicted"/>